<dbReference type="Proteomes" id="UP000425960">
    <property type="component" value="Chromosome"/>
</dbReference>
<dbReference type="InterPro" id="IPR016181">
    <property type="entry name" value="Acyl_CoA_acyltransferase"/>
</dbReference>
<evidence type="ECO:0000313" key="8">
    <source>
        <dbReference type="EMBL" id="BBO83665.1"/>
    </source>
</evidence>
<protein>
    <recommendedName>
        <fullName evidence="7">BioF2-like acetyltransferase domain-containing protein</fullName>
    </recommendedName>
</protein>
<dbReference type="Pfam" id="PF13480">
    <property type="entry name" value="Acetyltransf_6"/>
    <property type="match status" value="1"/>
</dbReference>
<dbReference type="GO" id="GO:0009252">
    <property type="term" value="P:peptidoglycan biosynthetic process"/>
    <property type="evidence" value="ECO:0007669"/>
    <property type="project" value="UniProtKB-KW"/>
</dbReference>
<dbReference type="AlphaFoldDB" id="A0A5K7ZTW8"/>
<keyword evidence="3" id="KW-0133">Cell shape</keyword>
<organism evidence="8 9">
    <name type="scientific">Desulfosarcina ovata subsp. sediminis</name>
    <dbReference type="NCBI Taxonomy" id="885957"/>
    <lineage>
        <taxon>Bacteria</taxon>
        <taxon>Pseudomonadati</taxon>
        <taxon>Thermodesulfobacteriota</taxon>
        <taxon>Desulfobacteria</taxon>
        <taxon>Desulfobacterales</taxon>
        <taxon>Desulfosarcinaceae</taxon>
        <taxon>Desulfosarcina</taxon>
    </lineage>
</organism>
<evidence type="ECO:0000256" key="4">
    <source>
        <dbReference type="ARBA" id="ARBA00022984"/>
    </source>
</evidence>
<keyword evidence="4" id="KW-0573">Peptidoglycan synthesis</keyword>
<dbReference type="NCBIfam" id="TIGR03019">
    <property type="entry name" value="pepcterm_femAB"/>
    <property type="match status" value="1"/>
</dbReference>
<dbReference type="InterPro" id="IPR050644">
    <property type="entry name" value="PG_Glycine_Bridge_Synth"/>
</dbReference>
<keyword evidence="5" id="KW-0012">Acyltransferase</keyword>
<proteinExistence type="inferred from homology"/>
<keyword evidence="6" id="KW-0961">Cell wall biogenesis/degradation</keyword>
<accession>A0A5K7ZTW8</accession>
<feature type="domain" description="BioF2-like acetyltransferase" evidence="7">
    <location>
        <begin position="169"/>
        <end position="307"/>
    </location>
</feature>
<dbReference type="SUPFAM" id="SSF55729">
    <property type="entry name" value="Acyl-CoA N-acyltransferases (Nat)"/>
    <property type="match status" value="1"/>
</dbReference>
<evidence type="ECO:0000259" key="7">
    <source>
        <dbReference type="Pfam" id="PF13480"/>
    </source>
</evidence>
<evidence type="ECO:0000256" key="1">
    <source>
        <dbReference type="ARBA" id="ARBA00009943"/>
    </source>
</evidence>
<dbReference type="GO" id="GO:0071555">
    <property type="term" value="P:cell wall organization"/>
    <property type="evidence" value="ECO:0007669"/>
    <property type="project" value="UniProtKB-KW"/>
</dbReference>
<dbReference type="GO" id="GO:0008360">
    <property type="term" value="P:regulation of cell shape"/>
    <property type="evidence" value="ECO:0007669"/>
    <property type="project" value="UniProtKB-KW"/>
</dbReference>
<dbReference type="PANTHER" id="PTHR36174:SF1">
    <property type="entry name" value="LIPID II:GLYCINE GLYCYLTRANSFERASE"/>
    <property type="match status" value="1"/>
</dbReference>
<sequence>MRIVDCQQPDLWNRYVAAHPCGGPFHLFGWKEVFQQVYGLSAFYFMAVDDPPGPVNATDQPHSVVRGICALFLLCSPGNRRRLIALPYLDVGGILADNAESETRLLQHAVEIARANRARWIELRQAAPLKGLPASIPADTDGIWHLQVSSHKASLRRDLPADSGQLMRSFKSKLRSQIRKAMKNGFSHTVGGAELLFAFYAVFSRNMRDLGSPVHARRLFETVLHTFSRQARIVLVRQDRKAVAAALVLRFQNRLHNPWASSLRSHRRMGANMLLYWAMLAHACDTGLTTFDFGRSSPGAGTFRFKRQWGAEPSPLYWYYLTLEGKPVDPLSERLSFSAWKRLPVGISRLLGPPVRRHIGL</sequence>
<dbReference type="EMBL" id="AP021876">
    <property type="protein sequence ID" value="BBO83665.1"/>
    <property type="molecule type" value="Genomic_DNA"/>
</dbReference>
<dbReference type="GO" id="GO:0016755">
    <property type="term" value="F:aminoacyltransferase activity"/>
    <property type="evidence" value="ECO:0007669"/>
    <property type="project" value="InterPro"/>
</dbReference>
<keyword evidence="2" id="KW-0808">Transferase</keyword>
<evidence type="ECO:0000313" key="9">
    <source>
        <dbReference type="Proteomes" id="UP000425960"/>
    </source>
</evidence>
<evidence type="ECO:0000256" key="2">
    <source>
        <dbReference type="ARBA" id="ARBA00022679"/>
    </source>
</evidence>
<dbReference type="Gene3D" id="3.40.630.30">
    <property type="match status" value="1"/>
</dbReference>
<dbReference type="PANTHER" id="PTHR36174">
    <property type="entry name" value="LIPID II:GLYCINE GLYCYLTRANSFERASE"/>
    <property type="match status" value="1"/>
</dbReference>
<dbReference type="InterPro" id="IPR003447">
    <property type="entry name" value="FEMABX"/>
</dbReference>
<evidence type="ECO:0000256" key="3">
    <source>
        <dbReference type="ARBA" id="ARBA00022960"/>
    </source>
</evidence>
<evidence type="ECO:0000256" key="5">
    <source>
        <dbReference type="ARBA" id="ARBA00023315"/>
    </source>
</evidence>
<dbReference type="InterPro" id="IPR038740">
    <property type="entry name" value="BioF2-like_GNAT_dom"/>
</dbReference>
<reference evidence="8 9" key="1">
    <citation type="submission" date="2019-11" db="EMBL/GenBank/DDBJ databases">
        <title>Comparative genomics of hydrocarbon-degrading Desulfosarcina strains.</title>
        <authorList>
            <person name="Watanabe M."/>
            <person name="Kojima H."/>
            <person name="Fukui M."/>
        </authorList>
    </citation>
    <scope>NUCLEOTIDE SEQUENCE [LARGE SCALE GENOMIC DNA]</scope>
    <source>
        <strain evidence="8 9">28bB2T</strain>
    </source>
</reference>
<dbReference type="RefSeq" id="WP_155323816.1">
    <property type="nucleotide sequence ID" value="NZ_AP021876.1"/>
</dbReference>
<comment type="similarity">
    <text evidence="1">Belongs to the FemABX family.</text>
</comment>
<dbReference type="KEGG" id="dov:DSCO28_42310"/>
<dbReference type="InterPro" id="IPR017469">
    <property type="entry name" value="PEP-CTERM_FemAB-rel"/>
</dbReference>
<evidence type="ECO:0000256" key="6">
    <source>
        <dbReference type="ARBA" id="ARBA00023316"/>
    </source>
</evidence>
<dbReference type="PROSITE" id="PS51191">
    <property type="entry name" value="FEMABX"/>
    <property type="match status" value="1"/>
</dbReference>
<gene>
    <name evidence="8" type="ORF">DSCO28_42310</name>
</gene>
<name>A0A5K7ZTW8_9BACT</name>